<sequence length="92" mass="10311">MLRVGDESCGRVAGKFGLRAWTINLRTWIFGFTYLVFKTTYIDAGIPLWEGAFSFTGRTLFPSLDKRNTCDKAEGLPDHFGEAYRGAGRTIP</sequence>
<proteinExistence type="predicted"/>
<reference evidence="2" key="1">
    <citation type="submission" date="2016-01" db="EMBL/GenBank/DDBJ databases">
        <authorList>
            <person name="Mitreva M."/>
            <person name="Pepin K.H."/>
            <person name="Mihindukulasuriya K.A."/>
            <person name="Fulton R."/>
            <person name="Fronick C."/>
            <person name="O'Laughlin M."/>
            <person name="Miner T."/>
            <person name="Herter B."/>
            <person name="Rosa B.A."/>
            <person name="Cordes M."/>
            <person name="Tomlinson C."/>
            <person name="Wollam A."/>
            <person name="Palsikar V.B."/>
            <person name="Mardis E.R."/>
            <person name="Wilson R.K."/>
        </authorList>
    </citation>
    <scope>NUCLEOTIDE SEQUENCE [LARGE SCALE GENOMIC DNA]</scope>
    <source>
        <strain evidence="2">KA00683</strain>
    </source>
</reference>
<name>A0A134BF10_9PORP</name>
<comment type="caution">
    <text evidence="1">The sequence shown here is derived from an EMBL/GenBank/DDBJ whole genome shotgun (WGS) entry which is preliminary data.</text>
</comment>
<gene>
    <name evidence="1" type="ORF">HMPREF3185_00173</name>
</gene>
<dbReference type="EMBL" id="LSDK01000013">
    <property type="protein sequence ID" value="KXB78524.1"/>
    <property type="molecule type" value="Genomic_DNA"/>
</dbReference>
<dbReference type="Proteomes" id="UP000070224">
    <property type="component" value="Unassembled WGS sequence"/>
</dbReference>
<accession>A0A134BF10</accession>
<evidence type="ECO:0000313" key="2">
    <source>
        <dbReference type="Proteomes" id="UP000070224"/>
    </source>
</evidence>
<keyword evidence="2" id="KW-1185">Reference proteome</keyword>
<protein>
    <submittedName>
        <fullName evidence="1">Uncharacterized protein</fullName>
    </submittedName>
</protein>
<dbReference type="PATRIC" id="fig|322095.3.peg.173"/>
<organism evidence="1 2">
    <name type="scientific">Porphyromonas somerae</name>
    <dbReference type="NCBI Taxonomy" id="322095"/>
    <lineage>
        <taxon>Bacteria</taxon>
        <taxon>Pseudomonadati</taxon>
        <taxon>Bacteroidota</taxon>
        <taxon>Bacteroidia</taxon>
        <taxon>Bacteroidales</taxon>
        <taxon>Porphyromonadaceae</taxon>
        <taxon>Porphyromonas</taxon>
    </lineage>
</organism>
<evidence type="ECO:0000313" key="1">
    <source>
        <dbReference type="EMBL" id="KXB78524.1"/>
    </source>
</evidence>
<dbReference type="AlphaFoldDB" id="A0A134BF10"/>